<name>A0A9X2F5R8_9BACT</name>
<accession>A0A9X2F5R8</accession>
<reference evidence="2" key="1">
    <citation type="submission" date="2022-06" db="EMBL/GenBank/DDBJ databases">
        <title>Aeoliella straminimaris, a novel planctomycete from sediments.</title>
        <authorList>
            <person name="Vitorino I.R."/>
            <person name="Lage O.M."/>
        </authorList>
    </citation>
    <scope>NUCLEOTIDE SEQUENCE</scope>
    <source>
        <strain evidence="2">ICT_H6.2</strain>
    </source>
</reference>
<feature type="region of interest" description="Disordered" evidence="1">
    <location>
        <begin position="90"/>
        <end position="109"/>
    </location>
</feature>
<keyword evidence="3" id="KW-1185">Reference proteome</keyword>
<dbReference type="AlphaFoldDB" id="A0A9X2F5R8"/>
<feature type="compositionally biased region" description="Basic and acidic residues" evidence="1">
    <location>
        <begin position="97"/>
        <end position="109"/>
    </location>
</feature>
<proteinExistence type="predicted"/>
<comment type="caution">
    <text evidence="2">The sequence shown here is derived from an EMBL/GenBank/DDBJ whole genome shotgun (WGS) entry which is preliminary data.</text>
</comment>
<gene>
    <name evidence="2" type="ORF">NG895_02420</name>
</gene>
<dbReference type="EMBL" id="JAMXLR010000009">
    <property type="protein sequence ID" value="MCO6042752.1"/>
    <property type="molecule type" value="Genomic_DNA"/>
</dbReference>
<protein>
    <submittedName>
        <fullName evidence="2">Uncharacterized protein</fullName>
    </submittedName>
</protein>
<dbReference type="RefSeq" id="WP_252850852.1">
    <property type="nucleotide sequence ID" value="NZ_JAMXLR010000009.1"/>
</dbReference>
<evidence type="ECO:0000313" key="3">
    <source>
        <dbReference type="Proteomes" id="UP001155241"/>
    </source>
</evidence>
<evidence type="ECO:0000313" key="2">
    <source>
        <dbReference type="EMBL" id="MCO6042752.1"/>
    </source>
</evidence>
<organism evidence="2 3">
    <name type="scientific">Aeoliella straminimaris</name>
    <dbReference type="NCBI Taxonomy" id="2954799"/>
    <lineage>
        <taxon>Bacteria</taxon>
        <taxon>Pseudomonadati</taxon>
        <taxon>Planctomycetota</taxon>
        <taxon>Planctomycetia</taxon>
        <taxon>Pirellulales</taxon>
        <taxon>Lacipirellulaceae</taxon>
        <taxon>Aeoliella</taxon>
    </lineage>
</organism>
<sequence length="109" mass="12789">MRHKHPDIGDREFDYVHLDEAFNYFAWSECAVNPTTLLETLQDTIAYEHDRAIPLFYPDHPHQIWAITTVHLVAHYQVLPDRVEIGPMESRMSGDSYEPKHDLHATFTE</sequence>
<dbReference type="Proteomes" id="UP001155241">
    <property type="component" value="Unassembled WGS sequence"/>
</dbReference>
<evidence type="ECO:0000256" key="1">
    <source>
        <dbReference type="SAM" id="MobiDB-lite"/>
    </source>
</evidence>